<feature type="repeat" description="WD" evidence="3">
    <location>
        <begin position="259"/>
        <end position="300"/>
    </location>
</feature>
<dbReference type="PROSITE" id="PS50082">
    <property type="entry name" value="WD_REPEATS_2"/>
    <property type="match status" value="4"/>
</dbReference>
<dbReference type="PANTHER" id="PTHR14221">
    <property type="entry name" value="WD REPEAT DOMAIN 44"/>
    <property type="match status" value="1"/>
</dbReference>
<proteinExistence type="predicted"/>
<evidence type="ECO:0000256" key="2">
    <source>
        <dbReference type="ARBA" id="ARBA00022737"/>
    </source>
</evidence>
<comment type="caution">
    <text evidence="4">The sequence shown here is derived from an EMBL/GenBank/DDBJ whole genome shotgun (WGS) entry which is preliminary data.</text>
</comment>
<keyword evidence="5" id="KW-1185">Reference proteome</keyword>
<dbReference type="InterPro" id="IPR040324">
    <property type="entry name" value="WDR44/Dgr2"/>
</dbReference>
<dbReference type="InterPro" id="IPR001680">
    <property type="entry name" value="WD40_rpt"/>
</dbReference>
<name>A0A7J7CLK3_TRIWF</name>
<dbReference type="InterPro" id="IPR020472">
    <property type="entry name" value="WD40_PAC1"/>
</dbReference>
<sequence length="726" mass="81481">MGCRSEEEIDQFFDTREEISSVSDWDSDSTEESASKVGPVHGFGYELWTRKPESVIDRRRRFMGLMGLSLGQNSDEFQFEIDRITETSGAVLRTADSEDGFLSSYSSPHLTEVRDSLVNGALEDSLVYRIKNLDDGKEFVVDELGRDGMPVRLLEVGSNKSLSFEEFQNSFGPSPIVQQLFSREFNEARDLVNAKKKEKRGWLRKLGVAACIVDRQVEAGVMGSHFESTEGGRRMHKVRVHPCKKRSKELSSLYAVQELVAHEGSILTMKFSLDGRYLATGGEDGIVRVWKVIEDQRLDRLDIPDNDPSCMYFTMDQLSKINTVDTGKEKIDKIKRKPSDSTFVVLPSKVFRISENPLHVFHGHSGDVLDISWSKRGFLLSSSVDKTVRLWQVGCDRCLRIFSHNDYVTCVDFNPLDDNYFISGSIDGKVRIWEVLGCRVVDYIDVRDIVTALCYRPDGKGGIVGSMTGKCRFYDIIENQLQLDTEICFSGKKKLPGKKISGFQFSPCDPSKVMAVSADSTVQVIRGTDVICKLKSSGLRTAGNKICATFTSDGKHIISASDDSSVHVWNYSSQDRTHTRAEKIKSCESFLSHNASIAIPWCGIETLSSSNGDTWVNSLENGQQHQNLNWTMDQNIPRSSPDCFSRTRGFLLESLVKGSPTWPEEELNSSKPVVVSPRMGKSECKFLKSARHSLFSSPHMWGLVIVTAGYDGRIRTYHNYGLPVHL</sequence>
<dbReference type="Pfam" id="PF00400">
    <property type="entry name" value="WD40"/>
    <property type="match status" value="4"/>
</dbReference>
<dbReference type="Proteomes" id="UP000593562">
    <property type="component" value="Unassembled WGS sequence"/>
</dbReference>
<feature type="repeat" description="WD" evidence="3">
    <location>
        <begin position="361"/>
        <end position="393"/>
    </location>
</feature>
<feature type="repeat" description="WD" evidence="3">
    <location>
        <begin position="401"/>
        <end position="435"/>
    </location>
</feature>
<dbReference type="AlphaFoldDB" id="A0A7J7CLK3"/>
<keyword evidence="2" id="KW-0677">Repeat</keyword>
<gene>
    <name evidence="4" type="ORF">HS088_TW15G00456</name>
</gene>
<evidence type="ECO:0000313" key="4">
    <source>
        <dbReference type="EMBL" id="KAF5734957.1"/>
    </source>
</evidence>
<dbReference type="PROSITE" id="PS50294">
    <property type="entry name" value="WD_REPEATS_REGION"/>
    <property type="match status" value="3"/>
</dbReference>
<dbReference type="EMBL" id="JAAARO010000015">
    <property type="protein sequence ID" value="KAF5734957.1"/>
    <property type="molecule type" value="Genomic_DNA"/>
</dbReference>
<accession>A0A7J7CLK3</accession>
<dbReference type="Gene3D" id="2.130.10.10">
    <property type="entry name" value="YVTN repeat-like/Quinoprotein amine dehydrogenase"/>
    <property type="match status" value="2"/>
</dbReference>
<keyword evidence="1 3" id="KW-0853">WD repeat</keyword>
<feature type="repeat" description="WD" evidence="3">
    <location>
        <begin position="550"/>
        <end position="579"/>
    </location>
</feature>
<dbReference type="FunCoup" id="A0A7J7CLK3">
    <property type="interactions" value="2586"/>
</dbReference>
<dbReference type="SUPFAM" id="SSF50978">
    <property type="entry name" value="WD40 repeat-like"/>
    <property type="match status" value="1"/>
</dbReference>
<organism evidence="4 5">
    <name type="scientific">Tripterygium wilfordii</name>
    <name type="common">Thunder God vine</name>
    <dbReference type="NCBI Taxonomy" id="458696"/>
    <lineage>
        <taxon>Eukaryota</taxon>
        <taxon>Viridiplantae</taxon>
        <taxon>Streptophyta</taxon>
        <taxon>Embryophyta</taxon>
        <taxon>Tracheophyta</taxon>
        <taxon>Spermatophyta</taxon>
        <taxon>Magnoliopsida</taxon>
        <taxon>eudicotyledons</taxon>
        <taxon>Gunneridae</taxon>
        <taxon>Pentapetalae</taxon>
        <taxon>rosids</taxon>
        <taxon>fabids</taxon>
        <taxon>Celastrales</taxon>
        <taxon>Celastraceae</taxon>
        <taxon>Tripterygium</taxon>
    </lineage>
</organism>
<dbReference type="InParanoid" id="A0A7J7CLK3"/>
<evidence type="ECO:0008006" key="6">
    <source>
        <dbReference type="Google" id="ProtNLM"/>
    </source>
</evidence>
<evidence type="ECO:0000313" key="5">
    <source>
        <dbReference type="Proteomes" id="UP000593562"/>
    </source>
</evidence>
<dbReference type="OrthoDB" id="408728at2759"/>
<reference evidence="4 5" key="1">
    <citation type="journal article" date="2020" name="Nat. Commun.">
        <title>Genome of Tripterygium wilfordii and identification of cytochrome P450 involved in triptolide biosynthesis.</title>
        <authorList>
            <person name="Tu L."/>
            <person name="Su P."/>
            <person name="Zhang Z."/>
            <person name="Gao L."/>
            <person name="Wang J."/>
            <person name="Hu T."/>
            <person name="Zhou J."/>
            <person name="Zhang Y."/>
            <person name="Zhao Y."/>
            <person name="Liu Y."/>
            <person name="Song Y."/>
            <person name="Tong Y."/>
            <person name="Lu Y."/>
            <person name="Yang J."/>
            <person name="Xu C."/>
            <person name="Jia M."/>
            <person name="Peters R.J."/>
            <person name="Huang L."/>
            <person name="Gao W."/>
        </authorList>
    </citation>
    <scope>NUCLEOTIDE SEQUENCE [LARGE SCALE GENOMIC DNA]</scope>
    <source>
        <strain evidence="5">cv. XIE 37</strain>
        <tissue evidence="4">Leaf</tissue>
    </source>
</reference>
<dbReference type="SMART" id="SM00320">
    <property type="entry name" value="WD40"/>
    <property type="match status" value="6"/>
</dbReference>
<dbReference type="PRINTS" id="PR00320">
    <property type="entry name" value="GPROTEINBRPT"/>
</dbReference>
<dbReference type="InterPro" id="IPR036322">
    <property type="entry name" value="WD40_repeat_dom_sf"/>
</dbReference>
<dbReference type="PANTHER" id="PTHR14221:SF5">
    <property type="entry name" value="TRANSDUCIN_WD40 REPEAT-LIKE SUPERFAMILY PROTEIN"/>
    <property type="match status" value="1"/>
</dbReference>
<evidence type="ECO:0000256" key="1">
    <source>
        <dbReference type="ARBA" id="ARBA00022574"/>
    </source>
</evidence>
<protein>
    <recommendedName>
        <fullName evidence="6">Transducin/WD40 repeat-like superfamily protein</fullName>
    </recommendedName>
</protein>
<evidence type="ECO:0000256" key="3">
    <source>
        <dbReference type="PROSITE-ProRule" id="PRU00221"/>
    </source>
</evidence>
<dbReference type="InterPro" id="IPR015943">
    <property type="entry name" value="WD40/YVTN_repeat-like_dom_sf"/>
</dbReference>